<evidence type="ECO:0000313" key="4">
    <source>
        <dbReference type="Proteomes" id="UP000838748"/>
    </source>
</evidence>
<accession>A0ABN8E9B0</accession>
<reference evidence="3" key="1">
    <citation type="submission" date="2021-11" db="EMBL/GenBank/DDBJ databases">
        <authorList>
            <person name="Rodrigo-Torres L."/>
            <person name="Arahal R. D."/>
            <person name="Lucena T."/>
        </authorList>
    </citation>
    <scope>NUCLEOTIDE SEQUENCE</scope>
    <source>
        <strain evidence="3">CECT 7928</strain>
    </source>
</reference>
<evidence type="ECO:0000313" key="3">
    <source>
        <dbReference type="EMBL" id="CAH0541475.1"/>
    </source>
</evidence>
<dbReference type="SMART" id="SM00495">
    <property type="entry name" value="ChtBD3"/>
    <property type="match status" value="2"/>
</dbReference>
<feature type="domain" description="Chitin-binding type-3" evidence="2">
    <location>
        <begin position="75"/>
        <end position="117"/>
    </location>
</feature>
<keyword evidence="1" id="KW-0378">Hydrolase</keyword>
<name>A0ABN8E9B0_9VIBR</name>
<proteinExistence type="predicted"/>
<dbReference type="EMBL" id="CAKLDM010000002">
    <property type="protein sequence ID" value="CAH0541475.1"/>
    <property type="molecule type" value="Genomic_DNA"/>
</dbReference>
<dbReference type="Proteomes" id="UP000838748">
    <property type="component" value="Unassembled WGS sequence"/>
</dbReference>
<dbReference type="Gene3D" id="2.10.10.20">
    <property type="entry name" value="Carbohydrate-binding module superfamily 5/12"/>
    <property type="match status" value="1"/>
</dbReference>
<protein>
    <recommendedName>
        <fullName evidence="2">Chitin-binding type-3 domain-containing protein</fullName>
    </recommendedName>
</protein>
<evidence type="ECO:0000256" key="1">
    <source>
        <dbReference type="ARBA" id="ARBA00022801"/>
    </source>
</evidence>
<sequence>MEISNSIVIGMILAPLAFSNVHALEIWDAQKIYTSGNLVKWKDKAYISSHQTIGIMPITNNISWDGWVDLETDTVEAWEQGSTYNSGDIVEFNTVYYIAKWQSQGTLPEGNSSWQRLGIDSTTMSRTFKQELTPEVESVVGFDKNRDGLRDDYAEIITNYYSKQEEIRLAILAGTEFGKYIEFSENDIDISIEDAKYMAINIGTLRHCLDLYKTLNPNFIDPAKLYFNTLDRALAKRKASSRLYKSLQGNEPEVLGINCEPFIQGVRK</sequence>
<dbReference type="InterPro" id="IPR036573">
    <property type="entry name" value="CBM_sf_5/12"/>
</dbReference>
<feature type="domain" description="Chitin-binding type-3" evidence="2">
    <location>
        <begin position="24"/>
        <end position="70"/>
    </location>
</feature>
<dbReference type="RefSeq" id="WP_237363052.1">
    <property type="nucleotide sequence ID" value="NZ_CAKLDM010000002.1"/>
</dbReference>
<dbReference type="InterPro" id="IPR003610">
    <property type="entry name" value="CBM5/12"/>
</dbReference>
<organism evidence="3 4">
    <name type="scientific">Vibrio marisflavi CECT 7928</name>
    <dbReference type="NCBI Taxonomy" id="634439"/>
    <lineage>
        <taxon>Bacteria</taxon>
        <taxon>Pseudomonadati</taxon>
        <taxon>Pseudomonadota</taxon>
        <taxon>Gammaproteobacteria</taxon>
        <taxon>Vibrionales</taxon>
        <taxon>Vibrionaceae</taxon>
        <taxon>Vibrio</taxon>
    </lineage>
</organism>
<keyword evidence="4" id="KW-1185">Reference proteome</keyword>
<comment type="caution">
    <text evidence="3">The sequence shown here is derived from an EMBL/GenBank/DDBJ whole genome shotgun (WGS) entry which is preliminary data.</text>
</comment>
<dbReference type="SUPFAM" id="SSF51055">
    <property type="entry name" value="Carbohydrate binding domain"/>
    <property type="match status" value="2"/>
</dbReference>
<gene>
    <name evidence="3" type="ORF">VMF7928_03583</name>
</gene>
<evidence type="ECO:0000259" key="2">
    <source>
        <dbReference type="SMART" id="SM00495"/>
    </source>
</evidence>